<proteinExistence type="predicted"/>
<dbReference type="EMBL" id="CASHSV030000024">
    <property type="protein sequence ID" value="CAJ2642393.1"/>
    <property type="molecule type" value="Genomic_DNA"/>
</dbReference>
<name>A0ACB0JBJ3_TRIPR</name>
<protein>
    <submittedName>
        <fullName evidence="1">Uncharacterized protein</fullName>
    </submittedName>
</protein>
<accession>A0ACB0JBJ3</accession>
<evidence type="ECO:0000313" key="1">
    <source>
        <dbReference type="EMBL" id="CAJ2642393.1"/>
    </source>
</evidence>
<dbReference type="Proteomes" id="UP001177021">
    <property type="component" value="Unassembled WGS sequence"/>
</dbReference>
<organism evidence="1 2">
    <name type="scientific">Trifolium pratense</name>
    <name type="common">Red clover</name>
    <dbReference type="NCBI Taxonomy" id="57577"/>
    <lineage>
        <taxon>Eukaryota</taxon>
        <taxon>Viridiplantae</taxon>
        <taxon>Streptophyta</taxon>
        <taxon>Embryophyta</taxon>
        <taxon>Tracheophyta</taxon>
        <taxon>Spermatophyta</taxon>
        <taxon>Magnoliopsida</taxon>
        <taxon>eudicotyledons</taxon>
        <taxon>Gunneridae</taxon>
        <taxon>Pentapetalae</taxon>
        <taxon>rosids</taxon>
        <taxon>fabids</taxon>
        <taxon>Fabales</taxon>
        <taxon>Fabaceae</taxon>
        <taxon>Papilionoideae</taxon>
        <taxon>50 kb inversion clade</taxon>
        <taxon>NPAAA clade</taxon>
        <taxon>Hologalegina</taxon>
        <taxon>IRL clade</taxon>
        <taxon>Trifolieae</taxon>
        <taxon>Trifolium</taxon>
    </lineage>
</organism>
<comment type="caution">
    <text evidence="1">The sequence shown here is derived from an EMBL/GenBank/DDBJ whole genome shotgun (WGS) entry which is preliminary data.</text>
</comment>
<evidence type="ECO:0000313" key="2">
    <source>
        <dbReference type="Proteomes" id="UP001177021"/>
    </source>
</evidence>
<keyword evidence="2" id="KW-1185">Reference proteome</keyword>
<sequence length="105" mass="12378">MLFLLLLPKQPTLLTGETLYSLECFAPRIRGIESGPARKQVDLSELFKYTQMAEKAKHDEKETKKIHDSLQNLQLRLAEREYHCKNFQEKVRYVENQVAKEKKLD</sequence>
<gene>
    <name evidence="1" type="ORF">MILVUS5_LOCUS11868</name>
</gene>
<reference evidence="1" key="1">
    <citation type="submission" date="2023-10" db="EMBL/GenBank/DDBJ databases">
        <authorList>
            <person name="Rodriguez Cubillos JULIANA M."/>
            <person name="De Vega J."/>
        </authorList>
    </citation>
    <scope>NUCLEOTIDE SEQUENCE</scope>
</reference>